<dbReference type="AlphaFoldDB" id="A0AAU7B3H3"/>
<evidence type="ECO:0000256" key="1">
    <source>
        <dbReference type="ARBA" id="ARBA00023002"/>
    </source>
</evidence>
<protein>
    <submittedName>
        <fullName evidence="3">Coenzyme F420-dependent oxidoreductase</fullName>
        <ecNumber evidence="3">1.-.-.-</ecNumber>
    </submittedName>
</protein>
<dbReference type="PANTHER" id="PTHR43244">
    <property type="match status" value="1"/>
</dbReference>
<evidence type="ECO:0000259" key="2">
    <source>
        <dbReference type="Pfam" id="PF00296"/>
    </source>
</evidence>
<dbReference type="NCBIfam" id="TIGR03841">
    <property type="entry name" value="F420_Rv3093c"/>
    <property type="match status" value="1"/>
</dbReference>
<dbReference type="InterPro" id="IPR022526">
    <property type="entry name" value="F420_Rv3093c"/>
</dbReference>
<gene>
    <name evidence="3" type="ORF">DSM112329_05415</name>
</gene>
<dbReference type="Gene3D" id="3.20.20.30">
    <property type="entry name" value="Luciferase-like domain"/>
    <property type="match status" value="1"/>
</dbReference>
<dbReference type="PANTHER" id="PTHR43244:SF1">
    <property type="entry name" value="5,10-METHYLENETETRAHYDROMETHANOPTERIN REDUCTASE"/>
    <property type="match status" value="1"/>
</dbReference>
<dbReference type="Pfam" id="PF00296">
    <property type="entry name" value="Bac_luciferase"/>
    <property type="match status" value="1"/>
</dbReference>
<keyword evidence="1 3" id="KW-0560">Oxidoreductase</keyword>
<dbReference type="KEGG" id="parq:DSM112329_05415"/>
<dbReference type="CDD" id="cd01097">
    <property type="entry name" value="Tetrahydromethanopterin_reductase"/>
    <property type="match status" value="1"/>
</dbReference>
<dbReference type="EMBL" id="CP114014">
    <property type="protein sequence ID" value="XAY08514.1"/>
    <property type="molecule type" value="Genomic_DNA"/>
</dbReference>
<dbReference type="GO" id="GO:0016705">
    <property type="term" value="F:oxidoreductase activity, acting on paired donors, with incorporation or reduction of molecular oxygen"/>
    <property type="evidence" value="ECO:0007669"/>
    <property type="project" value="InterPro"/>
</dbReference>
<sequence>MPRLGLAVPIDGLGFTESLELALEAERLGYTDAWAYEVNGSDGFTPLAWLAARSTTLRLGISLVPVFTRPPALLAMSSASLHHLSGGRFVLGLGSSSPNVVDRWMGGEHSRPLTRVRETVEAVRLALSGDKAAYRGTTLRMDDFRLGLPGAQVPIQLGALGPRMYRQAGAIGDGVITVFNTAAATPALLEDFYAGAAEAGRDPSTLDVVSKLFVAVDEDLDDLRPMLQRFLTGYGTVPAYNALLRRQGFAAEASAMADAWADGRRADAMAAVTDELLRALIVCGSAAECAEQLGGFVEAGVRTLLVAPITAATGDERRARLEHTIEAVARMIDTVAVDTGETPELY</sequence>
<proteinExistence type="predicted"/>
<dbReference type="RefSeq" id="WP_354699693.1">
    <property type="nucleotide sequence ID" value="NZ_CP114014.1"/>
</dbReference>
<accession>A0AAU7B3H3</accession>
<name>A0AAU7B3H3_9ACTN</name>
<dbReference type="EC" id="1.-.-.-" evidence="3"/>
<organism evidence="3">
    <name type="scientific">Paraconexibacter sp. AEG42_29</name>
    <dbReference type="NCBI Taxonomy" id="2997339"/>
    <lineage>
        <taxon>Bacteria</taxon>
        <taxon>Bacillati</taxon>
        <taxon>Actinomycetota</taxon>
        <taxon>Thermoleophilia</taxon>
        <taxon>Solirubrobacterales</taxon>
        <taxon>Paraconexibacteraceae</taxon>
        <taxon>Paraconexibacter</taxon>
    </lineage>
</organism>
<evidence type="ECO:0000313" key="3">
    <source>
        <dbReference type="EMBL" id="XAY08514.1"/>
    </source>
</evidence>
<dbReference type="InterPro" id="IPR011251">
    <property type="entry name" value="Luciferase-like_dom"/>
</dbReference>
<reference evidence="3" key="1">
    <citation type="submission" date="2022-12" db="EMBL/GenBank/DDBJ databases">
        <title>Paraconexibacter alkalitolerans sp. nov. and Baekduia alba sp. nov., isolated from soil and emended description of the genera Paraconexibacter (Chun et al., 2020) and Baekduia (An et al., 2020).</title>
        <authorList>
            <person name="Vieira S."/>
            <person name="Huber K.J."/>
            <person name="Geppert A."/>
            <person name="Wolf J."/>
            <person name="Neumann-Schaal M."/>
            <person name="Muesken M."/>
            <person name="Overmann J."/>
        </authorList>
    </citation>
    <scope>NUCLEOTIDE SEQUENCE</scope>
    <source>
        <strain evidence="3">AEG42_29</strain>
    </source>
</reference>
<dbReference type="SUPFAM" id="SSF51679">
    <property type="entry name" value="Bacterial luciferase-like"/>
    <property type="match status" value="1"/>
</dbReference>
<dbReference type="InterPro" id="IPR050564">
    <property type="entry name" value="F420-G6PD/mer"/>
</dbReference>
<feature type="domain" description="Luciferase-like" evidence="2">
    <location>
        <begin position="15"/>
        <end position="302"/>
    </location>
</feature>
<dbReference type="InterPro" id="IPR036661">
    <property type="entry name" value="Luciferase-like_sf"/>
</dbReference>